<dbReference type="PROSITE" id="PS50280">
    <property type="entry name" value="SET"/>
    <property type="match status" value="1"/>
</dbReference>
<evidence type="ECO:0000259" key="1">
    <source>
        <dbReference type="PROSITE" id="PS50280"/>
    </source>
</evidence>
<dbReference type="AlphaFoldDB" id="A0A1F7JR78"/>
<dbReference type="Gene3D" id="2.170.270.10">
    <property type="entry name" value="SET domain"/>
    <property type="match status" value="1"/>
</dbReference>
<accession>A0A1F7JR78</accession>
<protein>
    <recommendedName>
        <fullName evidence="1">SET domain-containing protein</fullName>
    </recommendedName>
</protein>
<dbReference type="Pfam" id="PF00856">
    <property type="entry name" value="SET"/>
    <property type="match status" value="1"/>
</dbReference>
<dbReference type="Proteomes" id="UP000178039">
    <property type="component" value="Unassembled WGS sequence"/>
</dbReference>
<dbReference type="PIRSF" id="PIRSF022536">
    <property type="entry name" value="A612L_SET"/>
    <property type="match status" value="1"/>
</dbReference>
<evidence type="ECO:0000313" key="3">
    <source>
        <dbReference type="Proteomes" id="UP000178039"/>
    </source>
</evidence>
<reference evidence="2 3" key="1">
    <citation type="journal article" date="2016" name="Nat. Commun.">
        <title>Thousands of microbial genomes shed light on interconnected biogeochemical processes in an aquifer system.</title>
        <authorList>
            <person name="Anantharaman K."/>
            <person name="Brown C.T."/>
            <person name="Hug L.A."/>
            <person name="Sharon I."/>
            <person name="Castelle C.J."/>
            <person name="Probst A.J."/>
            <person name="Thomas B.C."/>
            <person name="Singh A."/>
            <person name="Wilkins M.J."/>
            <person name="Karaoz U."/>
            <person name="Brodie E.L."/>
            <person name="Williams K.H."/>
            <person name="Hubbard S.S."/>
            <person name="Banfield J.F."/>
        </authorList>
    </citation>
    <scope>NUCLEOTIDE SEQUENCE [LARGE SCALE GENOMIC DNA]</scope>
</reference>
<dbReference type="EMBL" id="MGBB01000025">
    <property type="protein sequence ID" value="OGK58127.1"/>
    <property type="molecule type" value="Genomic_DNA"/>
</dbReference>
<sequence>MLYQIEVRKTKKMGRGVYALKNFKRLEIIEKCPVVHLKPGERRHCEKTILNTYIYPWRSLQDAVIVLGYGSIYNHSVSPNTKWVRSFKTDQMFYKAIRPIKKGEE</sequence>
<gene>
    <name evidence="2" type="ORF">A3H86_04005</name>
</gene>
<dbReference type="SUPFAM" id="SSF82199">
    <property type="entry name" value="SET domain"/>
    <property type="match status" value="1"/>
</dbReference>
<dbReference type="InterPro" id="IPR009207">
    <property type="entry name" value="SET7_MeTrfase"/>
</dbReference>
<dbReference type="InterPro" id="IPR046341">
    <property type="entry name" value="SET_dom_sf"/>
</dbReference>
<comment type="caution">
    <text evidence="2">The sequence shown here is derived from an EMBL/GenBank/DDBJ whole genome shotgun (WGS) entry which is preliminary data.</text>
</comment>
<dbReference type="InterPro" id="IPR001214">
    <property type="entry name" value="SET_dom"/>
</dbReference>
<dbReference type="GO" id="GO:0062122">
    <property type="term" value="F:histone H3K37 methyltransferase activity"/>
    <property type="evidence" value="ECO:0007669"/>
    <property type="project" value="InterPro"/>
</dbReference>
<evidence type="ECO:0000313" key="2">
    <source>
        <dbReference type="EMBL" id="OGK58127.1"/>
    </source>
</evidence>
<feature type="non-terminal residue" evidence="2">
    <location>
        <position position="105"/>
    </location>
</feature>
<organism evidence="2 3">
    <name type="scientific">Candidatus Roizmanbacteria bacterium RIFCSPLOWO2_02_FULL_41_9</name>
    <dbReference type="NCBI Taxonomy" id="1802077"/>
    <lineage>
        <taxon>Bacteria</taxon>
        <taxon>Candidatus Roizmaniibacteriota</taxon>
    </lineage>
</organism>
<dbReference type="SMART" id="SM00317">
    <property type="entry name" value="SET"/>
    <property type="match status" value="1"/>
</dbReference>
<name>A0A1F7JR78_9BACT</name>
<feature type="domain" description="SET" evidence="1">
    <location>
        <begin position="3"/>
        <end position="105"/>
    </location>
</feature>
<proteinExistence type="predicted"/>